<dbReference type="GO" id="GO:0004523">
    <property type="term" value="F:RNA-DNA hybrid ribonuclease activity"/>
    <property type="evidence" value="ECO:0007669"/>
    <property type="project" value="UniProtKB-EC"/>
</dbReference>
<evidence type="ECO:0000256" key="7">
    <source>
        <dbReference type="ARBA" id="ARBA00021407"/>
    </source>
</evidence>
<evidence type="ECO:0000256" key="14">
    <source>
        <dbReference type="HAMAP-Rule" id="MF_00053"/>
    </source>
</evidence>
<evidence type="ECO:0000256" key="11">
    <source>
        <dbReference type="ARBA" id="ARBA00022759"/>
    </source>
</evidence>
<evidence type="ECO:0000256" key="8">
    <source>
        <dbReference type="ARBA" id="ARBA00022490"/>
    </source>
</evidence>
<feature type="binding site" evidence="14 15">
    <location>
        <position position="210"/>
    </location>
    <ligand>
        <name>a divalent metal cation</name>
        <dbReference type="ChEBI" id="CHEBI:60240"/>
    </ligand>
</feature>
<evidence type="ECO:0000256" key="15">
    <source>
        <dbReference type="PROSITE-ProRule" id="PRU01319"/>
    </source>
</evidence>
<dbReference type="InterPro" id="IPR004641">
    <property type="entry name" value="RNase_HIII"/>
</dbReference>
<dbReference type="Gene3D" id="3.30.420.10">
    <property type="entry name" value="Ribonuclease H-like superfamily/Ribonuclease H"/>
    <property type="match status" value="1"/>
</dbReference>
<evidence type="ECO:0000256" key="3">
    <source>
        <dbReference type="ARBA" id="ARBA00004065"/>
    </source>
</evidence>
<evidence type="ECO:0000256" key="4">
    <source>
        <dbReference type="ARBA" id="ARBA00004496"/>
    </source>
</evidence>
<dbReference type="InterPro" id="IPR012337">
    <property type="entry name" value="RNaseH-like_sf"/>
</dbReference>
<comment type="caution">
    <text evidence="17">The sequence shown here is derived from an EMBL/GenBank/DDBJ whole genome shotgun (WGS) entry which is preliminary data.</text>
</comment>
<comment type="function">
    <text evidence="3 14">Endonuclease that specifically degrades the RNA of RNA-DNA hybrids.</text>
</comment>
<feature type="domain" description="RNase H type-2" evidence="16">
    <location>
        <begin position="97"/>
        <end position="314"/>
    </location>
</feature>
<evidence type="ECO:0000256" key="9">
    <source>
        <dbReference type="ARBA" id="ARBA00022722"/>
    </source>
</evidence>
<accession>A0ABS2PZR6</accession>
<dbReference type="Proteomes" id="UP000808914">
    <property type="component" value="Unassembled WGS sequence"/>
</dbReference>
<evidence type="ECO:0000256" key="12">
    <source>
        <dbReference type="ARBA" id="ARBA00022801"/>
    </source>
</evidence>
<comment type="catalytic activity">
    <reaction evidence="1 14 15">
        <text>Endonucleolytic cleavage to 5'-phosphomonoester.</text>
        <dbReference type="EC" id="3.1.26.4"/>
    </reaction>
</comment>
<evidence type="ECO:0000256" key="13">
    <source>
        <dbReference type="ARBA" id="ARBA00022842"/>
    </source>
</evidence>
<dbReference type="InterPro" id="IPR036397">
    <property type="entry name" value="RNaseH_sf"/>
</dbReference>
<name>A0ABS2PZR6_9BACL</name>
<evidence type="ECO:0000256" key="5">
    <source>
        <dbReference type="ARBA" id="ARBA00008378"/>
    </source>
</evidence>
<feature type="binding site" evidence="14 15">
    <location>
        <position position="103"/>
    </location>
    <ligand>
        <name>a divalent metal cation</name>
        <dbReference type="ChEBI" id="CHEBI:60240"/>
    </ligand>
</feature>
<dbReference type="InterPro" id="IPR001352">
    <property type="entry name" value="RNase_HII/HIII"/>
</dbReference>
<dbReference type="HAMAP" id="MF_00053">
    <property type="entry name" value="RNase_HIII"/>
    <property type="match status" value="1"/>
</dbReference>
<keyword evidence="9 14" id="KW-0540">Nuclease</keyword>
<proteinExistence type="inferred from homology"/>
<dbReference type="EC" id="3.1.26.4" evidence="6 14"/>
<gene>
    <name evidence="14" type="primary">rnhC</name>
    <name evidence="17" type="ORF">JOD45_000974</name>
</gene>
<dbReference type="NCBIfam" id="TIGR00716">
    <property type="entry name" value="rnhC"/>
    <property type="match status" value="1"/>
</dbReference>
<dbReference type="Gene3D" id="3.30.310.10">
    <property type="entry name" value="TATA-Binding Protein"/>
    <property type="match status" value="1"/>
</dbReference>
<dbReference type="CDD" id="cd06590">
    <property type="entry name" value="RNase_HII_bacteria_HIII_like"/>
    <property type="match status" value="1"/>
</dbReference>
<evidence type="ECO:0000259" key="16">
    <source>
        <dbReference type="PROSITE" id="PS51975"/>
    </source>
</evidence>
<keyword evidence="11 14" id="KW-0255">Endonuclease</keyword>
<organism evidence="17 18">
    <name type="scientific">Scopulibacillus daqui</name>
    <dbReference type="NCBI Taxonomy" id="1469162"/>
    <lineage>
        <taxon>Bacteria</taxon>
        <taxon>Bacillati</taxon>
        <taxon>Bacillota</taxon>
        <taxon>Bacilli</taxon>
        <taxon>Bacillales</taxon>
        <taxon>Sporolactobacillaceae</taxon>
        <taxon>Scopulibacillus</taxon>
    </lineage>
</organism>
<dbReference type="PANTHER" id="PTHR10954:SF23">
    <property type="entry name" value="RIBONUCLEASE"/>
    <property type="match status" value="1"/>
</dbReference>
<dbReference type="InterPro" id="IPR024568">
    <property type="entry name" value="RNase_HIII_N"/>
</dbReference>
<dbReference type="EMBL" id="JAFBER010000004">
    <property type="protein sequence ID" value="MBM7644767.1"/>
    <property type="molecule type" value="Genomic_DNA"/>
</dbReference>
<keyword evidence="13 14" id="KW-0460">Magnesium</keyword>
<evidence type="ECO:0000313" key="17">
    <source>
        <dbReference type="EMBL" id="MBM7644767.1"/>
    </source>
</evidence>
<dbReference type="SUPFAM" id="SSF53098">
    <property type="entry name" value="Ribonuclease H-like"/>
    <property type="match status" value="1"/>
</dbReference>
<dbReference type="PIRSF" id="PIRSF037748">
    <property type="entry name" value="RnhC"/>
    <property type="match status" value="1"/>
</dbReference>
<dbReference type="CDD" id="cd14796">
    <property type="entry name" value="RNAse_HIII_N"/>
    <property type="match status" value="1"/>
</dbReference>
<keyword evidence="8 14" id="KW-0963">Cytoplasm</keyword>
<comment type="cofactor">
    <cofactor evidence="2">
        <name>Mg(2+)</name>
        <dbReference type="ChEBI" id="CHEBI:18420"/>
    </cofactor>
</comment>
<protein>
    <recommendedName>
        <fullName evidence="7 14">Ribonuclease HIII</fullName>
        <shortName evidence="14">RNase HIII</shortName>
        <ecNumber evidence="6 14">3.1.26.4</ecNumber>
    </recommendedName>
</protein>
<reference evidence="17 18" key="1">
    <citation type="submission" date="2021-01" db="EMBL/GenBank/DDBJ databases">
        <title>Genomic Encyclopedia of Type Strains, Phase IV (KMG-IV): sequencing the most valuable type-strain genomes for metagenomic binning, comparative biology and taxonomic classification.</title>
        <authorList>
            <person name="Goeker M."/>
        </authorList>
    </citation>
    <scope>NUCLEOTIDE SEQUENCE [LARGE SCALE GENOMIC DNA]</scope>
    <source>
        <strain evidence="17 18">DSM 28236</strain>
    </source>
</reference>
<evidence type="ECO:0000313" key="18">
    <source>
        <dbReference type="Proteomes" id="UP000808914"/>
    </source>
</evidence>
<keyword evidence="18" id="KW-1185">Reference proteome</keyword>
<dbReference type="PROSITE" id="PS51975">
    <property type="entry name" value="RNASE_H_2"/>
    <property type="match status" value="1"/>
</dbReference>
<dbReference type="RefSeq" id="WP_205002827.1">
    <property type="nucleotide sequence ID" value="NZ_JAFBER010000004.1"/>
</dbReference>
<evidence type="ECO:0000256" key="1">
    <source>
        <dbReference type="ARBA" id="ARBA00000077"/>
    </source>
</evidence>
<dbReference type="PANTHER" id="PTHR10954">
    <property type="entry name" value="RIBONUCLEASE H2 SUBUNIT A"/>
    <property type="match status" value="1"/>
</dbReference>
<keyword evidence="12 14" id="KW-0378">Hydrolase</keyword>
<comment type="similarity">
    <text evidence="5 14">Belongs to the RNase HII family. RnhC subfamily.</text>
</comment>
<keyword evidence="10 14" id="KW-0479">Metal-binding</keyword>
<sequence length="314" mass="34876">MAHAVLKFNKEKINEIKKHYQNALINKSAPGALFTAKTPDYTITAYQSGKVLFQGKNAELEAAKWQAGNNQDAPSKKSAAAYSAPHQYLPPKNISDLTIIGSDEVGTGDYFGPITVCAVHSGPEQHDILEQLGVKDSKSLTDERMIMIARDLIKHVDYSLLILPNDKYNQLQSRGYSQGKMKAILHNQAILHVIDKLKAKNKAYDAVLIDQFAKPDLYFSYIKDEKQQARDKVFFQTKAEGLHLSVAAASIIARYAFLKEMDKLSELAGQKLPKGAGYKVDEAAADIIRKKGEGFLKNIAKIHFANTKKAQKLK</sequence>
<feature type="binding site" evidence="14 15">
    <location>
        <position position="104"/>
    </location>
    <ligand>
        <name>a divalent metal cation</name>
        <dbReference type="ChEBI" id="CHEBI:60240"/>
    </ligand>
</feature>
<evidence type="ECO:0000256" key="10">
    <source>
        <dbReference type="ARBA" id="ARBA00022723"/>
    </source>
</evidence>
<evidence type="ECO:0000256" key="2">
    <source>
        <dbReference type="ARBA" id="ARBA00001946"/>
    </source>
</evidence>
<comment type="subcellular location">
    <subcellularLocation>
        <location evidence="4 14">Cytoplasm</location>
    </subcellularLocation>
</comment>
<dbReference type="Pfam" id="PF01351">
    <property type="entry name" value="RNase_HII"/>
    <property type="match status" value="1"/>
</dbReference>
<comment type="cofactor">
    <cofactor evidence="14 15">
        <name>Mn(2+)</name>
        <dbReference type="ChEBI" id="CHEBI:29035"/>
    </cofactor>
    <cofactor evidence="14 15">
        <name>Mg(2+)</name>
        <dbReference type="ChEBI" id="CHEBI:18420"/>
    </cofactor>
    <text evidence="14 15">Manganese or magnesium. Binds 1 divalent metal ion per monomer in the absence of substrate. May bind a second metal ion after substrate binding.</text>
</comment>
<dbReference type="InterPro" id="IPR012295">
    <property type="entry name" value="TBP_dom_sf"/>
</dbReference>
<dbReference type="InterPro" id="IPR024567">
    <property type="entry name" value="RNase_HII/HIII_dom"/>
</dbReference>
<dbReference type="Pfam" id="PF11858">
    <property type="entry name" value="DUF3378"/>
    <property type="match status" value="1"/>
</dbReference>
<evidence type="ECO:0000256" key="6">
    <source>
        <dbReference type="ARBA" id="ARBA00012180"/>
    </source>
</evidence>